<evidence type="ECO:0000256" key="1">
    <source>
        <dbReference type="SAM" id="MobiDB-lite"/>
    </source>
</evidence>
<comment type="caution">
    <text evidence="3">The sequence shown here is derived from an EMBL/GenBank/DDBJ whole genome shotgun (WGS) entry which is preliminary data.</text>
</comment>
<dbReference type="InterPro" id="IPR013087">
    <property type="entry name" value="Znf_C2H2_type"/>
</dbReference>
<sequence>MDNQDHTRTHTAGHESHGLHLCHKCGWPFPNPHPSAKHRRAHKKICGTIEGYKLSASEGQPHLNGSDDEHVSDDDHKTPGLVVSGPNSLETANNEKGNDGNGEKLMRSEDEVFSDAVADFSDCGSNPDIKERSQDSLDSGADVERSEIKEPKFSGSSEDKDFNAADVSQLIDKSTDGNQIQNPNIVQNENVKVGNTVDLQGQLAGPTMDPFSGSIADSTTEESITVVTDVFLGLSSDSAPGEAEAMPDILPEKNIYVGENETDSSFVSVAKETTLKEKDVINSTIDVVEIMESSGNIVGKTCEGVSKIAVSEAVSLDHQVGDGAIHLKDKNGAEINSNRDVVELVESSDKVVGETSEVSIIAICDVVSLDRQVHYEAVNLKEKNDNLPLKLNSVVITNNSQEESAYVVKFAAFGDDMNLQEKGEGHVNVDPLPTQNDRAHEAHPQNQYGDFKDHKVVDQIPFLHSSESLKNERDDFKEIVTEENKFHFKTSQLGEKSDVFFPDMDVIDSRLKMELVNSEPTPKEMHTEECIEVSPAKLTVESHQRSDNIDAFVNAMKTDTNENHKVHFSKEHGHDEVGKNSRLISLTEISLTTSSNESRRDEPFGSATSETTNVINMDTSHHEEKRTGVNDVAVDSKGVGSTVEKDIEVILKDLQSDDIFHLEVKQSDDLFKSDDTVKSDAAGEMGKNEQCDIPNALCMERPIVRDTSLPKSADCHFESPVISESSNIVVDGPTNKSNETERRIIDRLSGAQKDIENEIDINIKLSEEYNKSVDTSAADSSQDQDAELLVKAAEDLARKYTAPLTTEPSARHDDSAVYSTAVPVQDQTSDNLGKLGSSRIDASVDSGSRCDSLEGNWGSVSVLSMQSDAPAVIDAETLSSTGLPASREAEKSNMNSSKAASERQQSGKSEMFEPPSFMTLVEPRQVSPKAAAFEDQKGQNPQEPDSTSQAAWLPTLTQVVNESQGRKKNEEIIAKVTNWSTSKEHTPLKSLSGEAAHNKKPKSPKMEENAVNKSGKVHEKNYSGLTTVNSILGPESPAAQVVKGEAAKEWNSPARYPADIKREKRKVKSRPYWIQLVCCTSVGPQRR</sequence>
<protein>
    <recommendedName>
        <fullName evidence="2">C2H2-type domain-containing protein</fullName>
    </recommendedName>
</protein>
<feature type="compositionally biased region" description="Basic and acidic residues" evidence="1">
    <location>
        <begin position="142"/>
        <end position="160"/>
    </location>
</feature>
<dbReference type="PROSITE" id="PS00028">
    <property type="entry name" value="ZINC_FINGER_C2H2_1"/>
    <property type="match status" value="1"/>
</dbReference>
<feature type="compositionally biased region" description="Basic and acidic residues" evidence="1">
    <location>
        <begin position="65"/>
        <end position="78"/>
    </location>
</feature>
<feature type="region of interest" description="Disordered" evidence="1">
    <location>
        <begin position="880"/>
        <end position="910"/>
    </location>
</feature>
<feature type="region of interest" description="Disordered" evidence="1">
    <location>
        <begin position="57"/>
        <end position="104"/>
    </location>
</feature>
<feature type="region of interest" description="Disordered" evidence="1">
    <location>
        <begin position="118"/>
        <end position="160"/>
    </location>
</feature>
<feature type="region of interest" description="Disordered" evidence="1">
    <location>
        <begin position="983"/>
        <end position="1020"/>
    </location>
</feature>
<organism evidence="3 4">
    <name type="scientific">Psophocarpus tetragonolobus</name>
    <name type="common">Winged bean</name>
    <name type="synonym">Dolichos tetragonolobus</name>
    <dbReference type="NCBI Taxonomy" id="3891"/>
    <lineage>
        <taxon>Eukaryota</taxon>
        <taxon>Viridiplantae</taxon>
        <taxon>Streptophyta</taxon>
        <taxon>Embryophyta</taxon>
        <taxon>Tracheophyta</taxon>
        <taxon>Spermatophyta</taxon>
        <taxon>Magnoliopsida</taxon>
        <taxon>eudicotyledons</taxon>
        <taxon>Gunneridae</taxon>
        <taxon>Pentapetalae</taxon>
        <taxon>rosids</taxon>
        <taxon>fabids</taxon>
        <taxon>Fabales</taxon>
        <taxon>Fabaceae</taxon>
        <taxon>Papilionoideae</taxon>
        <taxon>50 kb inversion clade</taxon>
        <taxon>NPAAA clade</taxon>
        <taxon>indigoferoid/millettioid clade</taxon>
        <taxon>Phaseoleae</taxon>
        <taxon>Psophocarpus</taxon>
    </lineage>
</organism>
<feature type="domain" description="C2H2-type" evidence="2">
    <location>
        <begin position="22"/>
        <end position="42"/>
    </location>
</feature>
<feature type="compositionally biased region" description="Basic and acidic residues" evidence="1">
    <location>
        <begin position="1004"/>
        <end position="1020"/>
    </location>
</feature>
<dbReference type="PANTHER" id="PTHR35746:SF1">
    <property type="entry name" value="PENTATRICOPEPTIDE REPEAT (PPR) SUPERFAMILY PROTEIN"/>
    <property type="match status" value="1"/>
</dbReference>
<reference evidence="3 4" key="1">
    <citation type="submission" date="2024-01" db="EMBL/GenBank/DDBJ databases">
        <title>The genomes of 5 underutilized Papilionoideae crops provide insights into root nodulation and disease resistanc.</title>
        <authorList>
            <person name="Jiang F."/>
        </authorList>
    </citation>
    <scope>NUCLEOTIDE SEQUENCE [LARGE SCALE GENOMIC DNA]</scope>
    <source>
        <strain evidence="3">DUOXIRENSHENG_FW03</strain>
        <tissue evidence="3">Leaves</tissue>
    </source>
</reference>
<dbReference type="PANTHER" id="PTHR35746">
    <property type="entry name" value="PENTATRICOPEPTIDE REPEAT (PPR) SUPERFAMILY PROTEIN"/>
    <property type="match status" value="1"/>
</dbReference>
<dbReference type="Proteomes" id="UP001386955">
    <property type="component" value="Unassembled WGS sequence"/>
</dbReference>
<accession>A0AAN9SLE8</accession>
<dbReference type="EMBL" id="JAYMYS010000003">
    <property type="protein sequence ID" value="KAK7400047.1"/>
    <property type="molecule type" value="Genomic_DNA"/>
</dbReference>
<proteinExistence type="predicted"/>
<keyword evidence="4" id="KW-1185">Reference proteome</keyword>
<gene>
    <name evidence="3" type="ORF">VNO78_11246</name>
</gene>
<evidence type="ECO:0000259" key="2">
    <source>
        <dbReference type="PROSITE" id="PS00028"/>
    </source>
</evidence>
<feature type="compositionally biased region" description="Polar residues" evidence="1">
    <location>
        <begin position="938"/>
        <end position="951"/>
    </location>
</feature>
<evidence type="ECO:0000313" key="4">
    <source>
        <dbReference type="Proteomes" id="UP001386955"/>
    </source>
</evidence>
<evidence type="ECO:0000313" key="3">
    <source>
        <dbReference type="EMBL" id="KAK7400047.1"/>
    </source>
</evidence>
<feature type="compositionally biased region" description="Polar residues" evidence="1">
    <location>
        <begin position="892"/>
        <end position="908"/>
    </location>
</feature>
<name>A0AAN9SLE8_PSOTE</name>
<feature type="region of interest" description="Disordered" evidence="1">
    <location>
        <begin position="928"/>
        <end position="951"/>
    </location>
</feature>
<dbReference type="AlphaFoldDB" id="A0AAN9SLE8"/>
<feature type="region of interest" description="Disordered" evidence="1">
    <location>
        <begin position="802"/>
        <end position="850"/>
    </location>
</feature>